<gene>
    <name evidence="3" type="ORF">G7Y89_g8988</name>
</gene>
<feature type="region of interest" description="Disordered" evidence="2">
    <location>
        <begin position="1"/>
        <end position="23"/>
    </location>
</feature>
<proteinExistence type="predicted"/>
<keyword evidence="1" id="KW-0175">Coiled coil</keyword>
<reference evidence="3 4" key="1">
    <citation type="submission" date="2020-03" db="EMBL/GenBank/DDBJ databases">
        <title>Draft Genome Sequence of Cudoniella acicularis.</title>
        <authorList>
            <person name="Buettner E."/>
            <person name="Kellner H."/>
        </authorList>
    </citation>
    <scope>NUCLEOTIDE SEQUENCE [LARGE SCALE GENOMIC DNA]</scope>
    <source>
        <strain evidence="3 4">DSM 108380</strain>
    </source>
</reference>
<evidence type="ECO:0000256" key="2">
    <source>
        <dbReference type="SAM" id="MobiDB-lite"/>
    </source>
</evidence>
<feature type="region of interest" description="Disordered" evidence="2">
    <location>
        <begin position="44"/>
        <end position="64"/>
    </location>
</feature>
<accession>A0A8H4RHQ4</accession>
<comment type="caution">
    <text evidence="3">The sequence shown here is derived from an EMBL/GenBank/DDBJ whole genome shotgun (WGS) entry which is preliminary data.</text>
</comment>
<feature type="coiled-coil region" evidence="1">
    <location>
        <begin position="240"/>
        <end position="301"/>
    </location>
</feature>
<sequence>MDTKNLAEDGDALDRGENEHTVEDYWYEDDTAFLDAFSGRRISPITPFSPGPSGIQYTQNPTENSHETREEVIIEQTGTKNEAPEPQVEAPVRDATKTLSTEGLHAASPVPAVKKYLSKIQVSVGWISSIYSSTKRQSDPNAKTFHPRSPFEGPQSTVNSQDLELQRQYALSIQGGILSSSLGLSQLELGELAAQQLQNEFQAEDIEFNAQEKLAKELTKGEEEYTAIVHADILAAQQAQNDWEVDIRQQEAEARRVAEEMHRAARKEAARIAKQEEIERIERQRLQAEEAKRQRRDIEVRIPSKL</sequence>
<name>A0A8H4RHQ4_9HELO</name>
<dbReference type="AlphaFoldDB" id="A0A8H4RHQ4"/>
<evidence type="ECO:0000313" key="4">
    <source>
        <dbReference type="Proteomes" id="UP000566819"/>
    </source>
</evidence>
<dbReference type="EMBL" id="JAAMPI010000712">
    <property type="protein sequence ID" value="KAF4629163.1"/>
    <property type="molecule type" value="Genomic_DNA"/>
</dbReference>
<feature type="region of interest" description="Disordered" evidence="2">
    <location>
        <begin position="135"/>
        <end position="157"/>
    </location>
</feature>
<keyword evidence="4" id="KW-1185">Reference proteome</keyword>
<dbReference type="Proteomes" id="UP000566819">
    <property type="component" value="Unassembled WGS sequence"/>
</dbReference>
<protein>
    <submittedName>
        <fullName evidence="3">Uncharacterized protein</fullName>
    </submittedName>
</protein>
<evidence type="ECO:0000256" key="1">
    <source>
        <dbReference type="SAM" id="Coils"/>
    </source>
</evidence>
<evidence type="ECO:0000313" key="3">
    <source>
        <dbReference type="EMBL" id="KAF4629163.1"/>
    </source>
</evidence>
<organism evidence="3 4">
    <name type="scientific">Cudoniella acicularis</name>
    <dbReference type="NCBI Taxonomy" id="354080"/>
    <lineage>
        <taxon>Eukaryota</taxon>
        <taxon>Fungi</taxon>
        <taxon>Dikarya</taxon>
        <taxon>Ascomycota</taxon>
        <taxon>Pezizomycotina</taxon>
        <taxon>Leotiomycetes</taxon>
        <taxon>Helotiales</taxon>
        <taxon>Tricladiaceae</taxon>
        <taxon>Cudoniella</taxon>
    </lineage>
</organism>